<dbReference type="EMBL" id="KQ085992">
    <property type="protein sequence ID" value="KLO11766.1"/>
    <property type="molecule type" value="Genomic_DNA"/>
</dbReference>
<dbReference type="Proteomes" id="UP000053477">
    <property type="component" value="Unassembled WGS sequence"/>
</dbReference>
<gene>
    <name evidence="2" type="ORF">SCHPADRAFT_941757</name>
</gene>
<accession>A0A0H2S479</accession>
<protein>
    <submittedName>
        <fullName evidence="2">Uncharacterized protein</fullName>
    </submittedName>
</protein>
<name>A0A0H2S479_9AGAM</name>
<feature type="compositionally biased region" description="Low complexity" evidence="1">
    <location>
        <begin position="12"/>
        <end position="34"/>
    </location>
</feature>
<sequence>MSPYATLSRLGSPSSRSTRASSPSSRSLSSSPPRKIAIIPSHFQETDKQFKELKKRLRFVNAKRGTIPSYNFRSREIITLPYPSWSAKSGPVEPISNLLQDFYAVHEDQWPMCFHGCQIRIVDVKTGPNAGTTCGVCSCDPDDEDCKYWVVFNKKVPHDPTRFETDAGDSTSQFNPPSGMPTASPPQPSDSSEEVDEVEAWLGEAEKTIENTTRCVVCRLSPSFEGGPSLELTEAIAPPIPLPAPSPLRHSLPLPLTTRTPGYGVAFRAWTPPPATIASLTNSHHAPALTPYSHPSQWYALQVDIATAHGVPADEFWKMWGSCGRCGRIISGSGWDTHARELNCKAILAGEVPGVSVIY</sequence>
<proteinExistence type="predicted"/>
<dbReference type="InParanoid" id="A0A0H2S479"/>
<organism evidence="2 3">
    <name type="scientific">Schizopora paradoxa</name>
    <dbReference type="NCBI Taxonomy" id="27342"/>
    <lineage>
        <taxon>Eukaryota</taxon>
        <taxon>Fungi</taxon>
        <taxon>Dikarya</taxon>
        <taxon>Basidiomycota</taxon>
        <taxon>Agaricomycotina</taxon>
        <taxon>Agaricomycetes</taxon>
        <taxon>Hymenochaetales</taxon>
        <taxon>Schizoporaceae</taxon>
        <taxon>Schizopora</taxon>
    </lineage>
</organism>
<dbReference type="AlphaFoldDB" id="A0A0H2S479"/>
<feature type="region of interest" description="Disordered" evidence="1">
    <location>
        <begin position="1"/>
        <end position="34"/>
    </location>
</feature>
<keyword evidence="3" id="KW-1185">Reference proteome</keyword>
<feature type="region of interest" description="Disordered" evidence="1">
    <location>
        <begin position="160"/>
        <end position="198"/>
    </location>
</feature>
<evidence type="ECO:0000256" key="1">
    <source>
        <dbReference type="SAM" id="MobiDB-lite"/>
    </source>
</evidence>
<evidence type="ECO:0000313" key="3">
    <source>
        <dbReference type="Proteomes" id="UP000053477"/>
    </source>
</evidence>
<evidence type="ECO:0000313" key="2">
    <source>
        <dbReference type="EMBL" id="KLO11766.1"/>
    </source>
</evidence>
<reference evidence="2 3" key="1">
    <citation type="submission" date="2015-04" db="EMBL/GenBank/DDBJ databases">
        <title>Complete genome sequence of Schizopora paradoxa KUC8140, a cosmopolitan wood degrader in East Asia.</title>
        <authorList>
            <consortium name="DOE Joint Genome Institute"/>
            <person name="Min B."/>
            <person name="Park H."/>
            <person name="Jang Y."/>
            <person name="Kim J.-J."/>
            <person name="Kim K.H."/>
            <person name="Pangilinan J."/>
            <person name="Lipzen A."/>
            <person name="Riley R."/>
            <person name="Grigoriev I.V."/>
            <person name="Spatafora J.W."/>
            <person name="Choi I.-G."/>
        </authorList>
    </citation>
    <scope>NUCLEOTIDE SEQUENCE [LARGE SCALE GENOMIC DNA]</scope>
    <source>
        <strain evidence="2 3">KUC8140</strain>
    </source>
</reference>